<keyword evidence="3" id="KW-1185">Reference proteome</keyword>
<dbReference type="EMBL" id="RBNJ01002033">
    <property type="protein sequence ID" value="RUS32476.1"/>
    <property type="molecule type" value="Genomic_DNA"/>
</dbReference>
<evidence type="ECO:0008006" key="4">
    <source>
        <dbReference type="Google" id="ProtNLM"/>
    </source>
</evidence>
<name>A0A433QRS1_9FUNG</name>
<dbReference type="GO" id="GO:0015421">
    <property type="term" value="F:ABC-type oligopeptide transporter activity"/>
    <property type="evidence" value="ECO:0007669"/>
    <property type="project" value="TreeGrafter"/>
</dbReference>
<reference evidence="2 3" key="1">
    <citation type="journal article" date="2018" name="New Phytol.">
        <title>Phylogenomics of Endogonaceae and evolution of mycorrhizas within Mucoromycota.</title>
        <authorList>
            <person name="Chang Y."/>
            <person name="Desiro A."/>
            <person name="Na H."/>
            <person name="Sandor L."/>
            <person name="Lipzen A."/>
            <person name="Clum A."/>
            <person name="Barry K."/>
            <person name="Grigoriev I.V."/>
            <person name="Martin F.M."/>
            <person name="Stajich J.E."/>
            <person name="Smith M.E."/>
            <person name="Bonito G."/>
            <person name="Spatafora J.W."/>
        </authorList>
    </citation>
    <scope>NUCLEOTIDE SEQUENCE [LARGE SCALE GENOMIC DNA]</scope>
    <source>
        <strain evidence="2 3">AD002</strain>
    </source>
</reference>
<comment type="caution">
    <text evidence="2">The sequence shown here is derived from an EMBL/GenBank/DDBJ whole genome shotgun (WGS) entry which is preliminary data.</text>
</comment>
<dbReference type="AlphaFoldDB" id="A0A433QRS1"/>
<dbReference type="SUPFAM" id="SSF52540">
    <property type="entry name" value="P-loop containing nucleoside triphosphate hydrolases"/>
    <property type="match status" value="1"/>
</dbReference>
<keyword evidence="1" id="KW-0472">Membrane</keyword>
<dbReference type="Gene3D" id="3.40.50.300">
    <property type="entry name" value="P-loop containing nucleotide triphosphate hydrolases"/>
    <property type="match status" value="1"/>
</dbReference>
<keyword evidence="1" id="KW-0812">Transmembrane</keyword>
<accession>A0A433QRS1</accession>
<dbReference type="InterPro" id="IPR027417">
    <property type="entry name" value="P-loop_NTPase"/>
</dbReference>
<organism evidence="2 3">
    <name type="scientific">Jimgerdemannia flammicorona</name>
    <dbReference type="NCBI Taxonomy" id="994334"/>
    <lineage>
        <taxon>Eukaryota</taxon>
        <taxon>Fungi</taxon>
        <taxon>Fungi incertae sedis</taxon>
        <taxon>Mucoromycota</taxon>
        <taxon>Mucoromycotina</taxon>
        <taxon>Endogonomycetes</taxon>
        <taxon>Endogonales</taxon>
        <taxon>Endogonaceae</taxon>
        <taxon>Jimgerdemannia</taxon>
    </lineage>
</organism>
<proteinExistence type="predicted"/>
<dbReference type="InterPro" id="IPR039421">
    <property type="entry name" value="Type_1_exporter"/>
</dbReference>
<feature type="transmembrane region" description="Helical" evidence="1">
    <location>
        <begin position="59"/>
        <end position="77"/>
    </location>
</feature>
<sequence length="93" mass="10221">MSHAYYRRTTITIAHRLSTIQNADLIVVVKDGAVAEQGTHFELIELGGIYKDLVTQQDLNAPIFLLVLAFFVCCGIWNNGADSPNIRGCLDAV</sequence>
<keyword evidence="1" id="KW-1133">Transmembrane helix</keyword>
<dbReference type="Proteomes" id="UP000274822">
    <property type="component" value="Unassembled WGS sequence"/>
</dbReference>
<dbReference type="GO" id="GO:0090374">
    <property type="term" value="P:oligopeptide export from mitochondrion"/>
    <property type="evidence" value="ECO:0007669"/>
    <property type="project" value="TreeGrafter"/>
</dbReference>
<evidence type="ECO:0000256" key="1">
    <source>
        <dbReference type="SAM" id="Phobius"/>
    </source>
</evidence>
<evidence type="ECO:0000313" key="3">
    <source>
        <dbReference type="Proteomes" id="UP000274822"/>
    </source>
</evidence>
<protein>
    <recommendedName>
        <fullName evidence="4">P-loop containing nucleoside triphosphate hydrolase protein</fullName>
    </recommendedName>
</protein>
<dbReference type="PANTHER" id="PTHR43394:SF27">
    <property type="entry name" value="ATP-DEPENDENT TRANSLOCASE ABCB1-LIKE"/>
    <property type="match status" value="1"/>
</dbReference>
<gene>
    <name evidence="2" type="ORF">BC938DRAFT_475314</name>
</gene>
<dbReference type="PANTHER" id="PTHR43394">
    <property type="entry name" value="ATP-DEPENDENT PERMEASE MDL1, MITOCHONDRIAL"/>
    <property type="match status" value="1"/>
</dbReference>
<evidence type="ECO:0000313" key="2">
    <source>
        <dbReference type="EMBL" id="RUS32476.1"/>
    </source>
</evidence>
<dbReference type="GO" id="GO:0005743">
    <property type="term" value="C:mitochondrial inner membrane"/>
    <property type="evidence" value="ECO:0007669"/>
    <property type="project" value="TreeGrafter"/>
</dbReference>